<gene>
    <name evidence="2" type="ORF">S01H1_49860</name>
</gene>
<name>X0WM46_9ZZZZ</name>
<evidence type="ECO:0000313" key="2">
    <source>
        <dbReference type="EMBL" id="GAG25578.1"/>
    </source>
</evidence>
<dbReference type="AlphaFoldDB" id="X0WM46"/>
<comment type="caution">
    <text evidence="2">The sequence shown here is derived from an EMBL/GenBank/DDBJ whole genome shotgun (WGS) entry which is preliminary data.</text>
</comment>
<feature type="non-terminal residue" evidence="2">
    <location>
        <position position="1"/>
    </location>
</feature>
<reference evidence="2" key="1">
    <citation type="journal article" date="2014" name="Front. Microbiol.">
        <title>High frequency of phylogenetically diverse reductive dehalogenase-homologous genes in deep subseafloor sedimentary metagenomes.</title>
        <authorList>
            <person name="Kawai M."/>
            <person name="Futagami T."/>
            <person name="Toyoda A."/>
            <person name="Takaki Y."/>
            <person name="Nishi S."/>
            <person name="Hori S."/>
            <person name="Arai W."/>
            <person name="Tsubouchi T."/>
            <person name="Morono Y."/>
            <person name="Uchiyama I."/>
            <person name="Ito T."/>
            <person name="Fujiyama A."/>
            <person name="Inagaki F."/>
            <person name="Takami H."/>
        </authorList>
    </citation>
    <scope>NUCLEOTIDE SEQUENCE</scope>
    <source>
        <strain evidence="2">Expedition CK06-06</strain>
    </source>
</reference>
<organism evidence="2">
    <name type="scientific">marine sediment metagenome</name>
    <dbReference type="NCBI Taxonomy" id="412755"/>
    <lineage>
        <taxon>unclassified sequences</taxon>
        <taxon>metagenomes</taxon>
        <taxon>ecological metagenomes</taxon>
    </lineage>
</organism>
<sequence>WKRCKNRTFFEEREISKGGSYLLNFTAMQFPEPLTKGDFEQATLTIFIHFRNNTENQTYKLFPARDVITPPHDRLFQVDVKMRDPSQIMIEGVQPGKYNLNPGTNVEAQVRLFNPLTGTGIPHQEIRVEVEGYGISQTLVTDSSGRTPFSLLLGEKSAKINFIFLGNDDFVPTETSDYYDVVSLKRIWWLLSPEVLLLVIVLVSIAFFYRWFRGGRLKVEELKEEFKGKE</sequence>
<keyword evidence="1" id="KW-0472">Membrane</keyword>
<keyword evidence="1" id="KW-0812">Transmembrane</keyword>
<keyword evidence="1" id="KW-1133">Transmembrane helix</keyword>
<protein>
    <submittedName>
        <fullName evidence="2">Uncharacterized protein</fullName>
    </submittedName>
</protein>
<dbReference type="EMBL" id="BARS01032098">
    <property type="protein sequence ID" value="GAG25578.1"/>
    <property type="molecule type" value="Genomic_DNA"/>
</dbReference>
<proteinExistence type="predicted"/>
<accession>X0WM46</accession>
<evidence type="ECO:0000256" key="1">
    <source>
        <dbReference type="SAM" id="Phobius"/>
    </source>
</evidence>
<feature type="transmembrane region" description="Helical" evidence="1">
    <location>
        <begin position="187"/>
        <end position="209"/>
    </location>
</feature>